<keyword evidence="1" id="KW-0862">Zinc</keyword>
<dbReference type="RefSeq" id="WP_013494221.1">
    <property type="nucleotide sequence ID" value="NC_014830.1"/>
</dbReference>
<reference evidence="3 4" key="1">
    <citation type="journal article" date="2010" name="Stand. Genomic Sci.">
        <title>Complete genome sequence of Intrasporangium calvum type strain (7 KIP).</title>
        <authorList>
            <person name="Del Rio T.G."/>
            <person name="Chertkov O."/>
            <person name="Yasawong M."/>
            <person name="Lucas S."/>
            <person name="Deshpande S."/>
            <person name="Cheng J.F."/>
            <person name="Detter C."/>
            <person name="Tapia R."/>
            <person name="Han C."/>
            <person name="Goodwin L."/>
            <person name="Pitluck S."/>
            <person name="Liolios K."/>
            <person name="Ivanova N."/>
            <person name="Mavromatis K."/>
            <person name="Pati A."/>
            <person name="Chen A."/>
            <person name="Palaniappan K."/>
            <person name="Land M."/>
            <person name="Hauser L."/>
            <person name="Chang Y.J."/>
            <person name="Jeffries C.D."/>
            <person name="Rohde M."/>
            <person name="Pukall R."/>
            <person name="Sikorski J."/>
            <person name="Goker M."/>
            <person name="Woyke T."/>
            <person name="Bristow J."/>
            <person name="Eisen J.A."/>
            <person name="Markowitz V."/>
            <person name="Hugenholtz P."/>
            <person name="Kyrpides N.C."/>
            <person name="Klenk H.P."/>
            <person name="Lapidus A."/>
        </authorList>
    </citation>
    <scope>NUCLEOTIDE SEQUENCE [LARGE SCALE GENOMIC DNA]</scope>
    <source>
        <strain evidence="4">ATCC 23552 / DSM 43043 / JCM 3097 / NBRC 12989 / 7 KIP</strain>
    </source>
</reference>
<sequence length="274" mass="30046">MNRFFPPSRPRAVQGGLVARSKRGAIGQQWWSERFVAVLEGMGMSGRLQRGRTYARKGQVLSVDVDAGVVTALVQGSRARPYRVRIGITAFGKAEWAAIERDLAGHAWYLARLLAGEMPEDIEEVFRGIGLSLFPAQARDLSLDCTCPDWEVPCKHLAATFYLLAEAFDDDPFRILAWRGRAREELLDNLRAARSDQPPGAADSAPSGAPLEDLLDSYFSVQGRLPRTLAPSSSTTALLDQLPPVDVTVRGRALTELLRPAYERDEAPTTGGIV</sequence>
<dbReference type="OrthoDB" id="188274at2"/>
<name>E6SF95_INTC7</name>
<dbReference type="HOGENOM" id="CLU_053146_2_2_11"/>
<evidence type="ECO:0000256" key="1">
    <source>
        <dbReference type="PROSITE-ProRule" id="PRU00325"/>
    </source>
</evidence>
<keyword evidence="4" id="KW-1185">Reference proteome</keyword>
<dbReference type="InterPro" id="IPR007527">
    <property type="entry name" value="Znf_SWIM"/>
</dbReference>
<dbReference type="PANTHER" id="PTHR38133:SF1">
    <property type="entry name" value="SLR1429 PROTEIN"/>
    <property type="match status" value="1"/>
</dbReference>
<accession>E6SF95</accession>
<dbReference type="GO" id="GO:0008270">
    <property type="term" value="F:zinc ion binding"/>
    <property type="evidence" value="ECO:0007669"/>
    <property type="project" value="UniProtKB-KW"/>
</dbReference>
<dbReference type="AlphaFoldDB" id="E6SF95"/>
<protein>
    <recommendedName>
        <fullName evidence="2">SWIM-type domain-containing protein</fullName>
    </recommendedName>
</protein>
<feature type="domain" description="SWIM-type" evidence="2">
    <location>
        <begin position="134"/>
        <end position="165"/>
    </location>
</feature>
<organism evidence="3 4">
    <name type="scientific">Intrasporangium calvum (strain ATCC 23552 / DSM 43043 / JCM 3097 / NBRC 12989 / NCIMB 10167 / NRRL B-3866 / 7 KIP)</name>
    <dbReference type="NCBI Taxonomy" id="710696"/>
    <lineage>
        <taxon>Bacteria</taxon>
        <taxon>Bacillati</taxon>
        <taxon>Actinomycetota</taxon>
        <taxon>Actinomycetes</taxon>
        <taxon>Micrococcales</taxon>
        <taxon>Intrasporangiaceae</taxon>
        <taxon>Intrasporangium</taxon>
    </lineage>
</organism>
<dbReference type="eggNOG" id="COG4279">
    <property type="taxonomic scope" value="Bacteria"/>
</dbReference>
<evidence type="ECO:0000259" key="2">
    <source>
        <dbReference type="PROSITE" id="PS50966"/>
    </source>
</evidence>
<dbReference type="KEGG" id="ica:Intca_3429"/>
<dbReference type="Proteomes" id="UP000008914">
    <property type="component" value="Chromosome"/>
</dbReference>
<keyword evidence="1" id="KW-0863">Zinc-finger</keyword>
<dbReference type="STRING" id="710696.Intca_3429"/>
<dbReference type="EMBL" id="CP002343">
    <property type="protein sequence ID" value="ADU49909.1"/>
    <property type="molecule type" value="Genomic_DNA"/>
</dbReference>
<proteinExistence type="predicted"/>
<evidence type="ECO:0000313" key="4">
    <source>
        <dbReference type="Proteomes" id="UP000008914"/>
    </source>
</evidence>
<dbReference type="PROSITE" id="PS50966">
    <property type="entry name" value="ZF_SWIM"/>
    <property type="match status" value="1"/>
</dbReference>
<gene>
    <name evidence="3" type="ordered locus">Intca_3429</name>
</gene>
<dbReference type="Pfam" id="PF04434">
    <property type="entry name" value="SWIM"/>
    <property type="match status" value="1"/>
</dbReference>
<evidence type="ECO:0000313" key="3">
    <source>
        <dbReference type="EMBL" id="ADU49909.1"/>
    </source>
</evidence>
<dbReference type="PANTHER" id="PTHR38133">
    <property type="entry name" value="SLR1429 PROTEIN"/>
    <property type="match status" value="1"/>
</dbReference>
<keyword evidence="1" id="KW-0479">Metal-binding</keyword>